<evidence type="ECO:0000313" key="16">
    <source>
        <dbReference type="Proteomes" id="UP000887575"/>
    </source>
</evidence>
<dbReference type="SUPFAM" id="SSF54665">
    <property type="entry name" value="CO dehydrogenase molybdoprotein N-domain-like"/>
    <property type="match status" value="1"/>
</dbReference>
<dbReference type="InterPro" id="IPR036683">
    <property type="entry name" value="CO_DH_flav_C_dom_sf"/>
</dbReference>
<dbReference type="Pfam" id="PF00111">
    <property type="entry name" value="Fer2"/>
    <property type="match status" value="1"/>
</dbReference>
<dbReference type="Pfam" id="PF02738">
    <property type="entry name" value="MoCoBD_1"/>
    <property type="match status" value="1"/>
</dbReference>
<evidence type="ECO:0000256" key="12">
    <source>
        <dbReference type="PIRSR" id="PIRSR000127-2"/>
    </source>
</evidence>
<dbReference type="Pfam" id="PF20256">
    <property type="entry name" value="MoCoBD_2"/>
    <property type="match status" value="1"/>
</dbReference>
<dbReference type="FunFam" id="3.30.365.10:FF:000001">
    <property type="entry name" value="Xanthine dehydrogenase oxidase"/>
    <property type="match status" value="1"/>
</dbReference>
<dbReference type="InterPro" id="IPR036318">
    <property type="entry name" value="FAD-bd_PCMH-like_sf"/>
</dbReference>
<keyword evidence="5 13" id="KW-0479">Metal-binding</keyword>
<evidence type="ECO:0000256" key="4">
    <source>
        <dbReference type="ARBA" id="ARBA00022714"/>
    </source>
</evidence>
<keyword evidence="7 13" id="KW-0408">Iron</keyword>
<dbReference type="PANTHER" id="PTHR11908:SF139">
    <property type="entry name" value="XANTHINE DEHYDROGENASE-RELATED"/>
    <property type="match status" value="1"/>
</dbReference>
<feature type="binding site" evidence="12">
    <location>
        <position position="349"/>
    </location>
    <ligand>
        <name>FAD</name>
        <dbReference type="ChEBI" id="CHEBI:57692"/>
    </ligand>
</feature>
<feature type="binding site" evidence="13">
    <location>
        <position position="73"/>
    </location>
    <ligand>
        <name>[2Fe-2S] cluster</name>
        <dbReference type="ChEBI" id="CHEBI:190135"/>
        <label>1</label>
    </ligand>
</feature>
<comment type="cofactor">
    <cofactor evidence="13">
        <name>[2Fe-2S] cluster</name>
        <dbReference type="ChEBI" id="CHEBI:190135"/>
    </cofactor>
    <text evidence="13">Binds 2 [2Fe-2S] clusters.</text>
</comment>
<dbReference type="FunFam" id="3.10.20.30:FF:000012">
    <property type="entry name" value="Xanthine dehydrogenase/oxidase"/>
    <property type="match status" value="1"/>
</dbReference>
<feature type="binding site" evidence="13">
    <location>
        <position position="48"/>
    </location>
    <ligand>
        <name>[2Fe-2S] cluster</name>
        <dbReference type="ChEBI" id="CHEBI:190135"/>
        <label>1</label>
    </ligand>
</feature>
<keyword evidence="3 13" id="KW-0500">Molybdenum</keyword>
<evidence type="ECO:0000256" key="1">
    <source>
        <dbReference type="ARBA" id="ARBA00001974"/>
    </source>
</evidence>
<dbReference type="WBParaSite" id="MBELARI_LOCUS8951">
    <property type="protein sequence ID" value="MBELARI_LOCUS8951"/>
    <property type="gene ID" value="MBELARI_LOCUS8951"/>
</dbReference>
<dbReference type="InterPro" id="IPR012675">
    <property type="entry name" value="Beta-grasp_dom_sf"/>
</dbReference>
<dbReference type="Gene3D" id="3.10.20.30">
    <property type="match status" value="1"/>
</dbReference>
<evidence type="ECO:0000256" key="5">
    <source>
        <dbReference type="ARBA" id="ARBA00022723"/>
    </source>
</evidence>
<feature type="binding site" evidence="13">
    <location>
        <position position="146"/>
    </location>
    <ligand>
        <name>[2Fe-2S] cluster</name>
        <dbReference type="ChEBI" id="CHEBI:190135"/>
        <label>2</label>
    </ligand>
</feature>
<dbReference type="SUPFAM" id="SSF54292">
    <property type="entry name" value="2Fe-2S ferredoxin-like"/>
    <property type="match status" value="1"/>
</dbReference>
<dbReference type="Proteomes" id="UP000887575">
    <property type="component" value="Unassembled WGS sequence"/>
</dbReference>
<feature type="binding site" evidence="12">
    <location>
        <position position="412"/>
    </location>
    <ligand>
        <name>FAD</name>
        <dbReference type="ChEBI" id="CHEBI:57692"/>
    </ligand>
</feature>
<evidence type="ECO:0008006" key="18">
    <source>
        <dbReference type="Google" id="ProtNLM"/>
    </source>
</evidence>
<dbReference type="InterPro" id="IPR037165">
    <property type="entry name" value="AldOxase/xan_DH_Mopterin-bd_sf"/>
</dbReference>
<comment type="cofactor">
    <cofactor evidence="10">
        <name>[2Fe-2S] cluster</name>
        <dbReference type="ChEBI" id="CHEBI:190135"/>
    </cofactor>
</comment>
<dbReference type="Gene3D" id="3.90.1170.50">
    <property type="entry name" value="Aldehyde oxidase/xanthine dehydrogenase, a/b hammerhead"/>
    <property type="match status" value="1"/>
</dbReference>
<evidence type="ECO:0000256" key="9">
    <source>
        <dbReference type="ARBA" id="ARBA00023027"/>
    </source>
</evidence>
<dbReference type="GO" id="GO:0051537">
    <property type="term" value="F:2 iron, 2 sulfur cluster binding"/>
    <property type="evidence" value="ECO:0007669"/>
    <property type="project" value="UniProtKB-KW"/>
</dbReference>
<keyword evidence="12" id="KW-0274">FAD</keyword>
<dbReference type="InterPro" id="IPR002346">
    <property type="entry name" value="Mopterin_DH_FAD-bd"/>
</dbReference>
<dbReference type="InterPro" id="IPR036884">
    <property type="entry name" value="2Fe-2S-bd_dom_sf"/>
</dbReference>
<dbReference type="InterPro" id="IPR006058">
    <property type="entry name" value="2Fe2S_fd_BS"/>
</dbReference>
<dbReference type="SMART" id="SM01008">
    <property type="entry name" value="Ald_Xan_dh_C"/>
    <property type="match status" value="1"/>
</dbReference>
<dbReference type="AlphaFoldDB" id="A0AAF3FQC2"/>
<evidence type="ECO:0000256" key="2">
    <source>
        <dbReference type="ARBA" id="ARBA00006849"/>
    </source>
</evidence>
<dbReference type="SUPFAM" id="SSF47741">
    <property type="entry name" value="CO dehydrogenase ISP C-domain like"/>
    <property type="match status" value="1"/>
</dbReference>
<protein>
    <recommendedName>
        <fullName evidence="18">Xanthine dehydrogenase</fullName>
    </recommendedName>
</protein>
<dbReference type="FunFam" id="3.30.365.10:FF:000002">
    <property type="entry name" value="Xanthine dehydrogenase oxidase"/>
    <property type="match status" value="1"/>
</dbReference>
<sequence>MTISTIYFFVNGKAITLNNPDPELTLAYYIRNTLRLTGTKLGCEEGACGACTVVLGKHDENHGKVVYQAVNACLVPIYMIDRCSVITVEGISKDRIHPIQERLAKGHGTQCGFCSPGFTMAMYALLRNKANPSMEEINQAIKGNLCRCTGYRPIMEAFYSFSDNPGGCCGGGKDGKCPCKEGDEPALAAKLTTFTEMPKYDPTQEIIFPPQLSIKNKSPVSSLFLKGYRLTVYAPTSLNEVVKIAKEIPDHKIISSGMISRLVLGLSAGQDDVTWISLHRIPELEKAEVADGKLVIGSALSLGQLQAFVYENHPNGKELLKIFKKYSAEQVKNTASWAGALTSAAAASDFCTLSLATNSYVHIFSLEDQSRKRITVEQLFHSSGKTSLKPSEIITAIEFDANEHNVRYFSYKQGERRGADSTIVNGVMRVEVDGDQIKSARLVVGVDKKPQLLEAFGHRFENKSIPELSSTFDDWSYDLGTNFDSSMPDFHFRMSLVKSFLLDTINHLAKGDEYKNLEINTDDFEFLQLYQQTVDNGVDACGRPLAHQFADRHAMGEAKYVNDLKFEGLLHGAPVLSTEAHAEVLSIDPSDALAIAGVVAYLDERDIPKEGTNTPAKGHLCLVNDDTRVFAAGKVEEVGQVIGMIVAEDVVTARRAAKLVQIEYKKLPAILTIDEAKEAKSYICDPLTFGKEEEEVQSALNGSQHQISGEVSIGGQEHIYMETQSSVVVPTEDKEFTIHTSSQGVAIAQISASVLLGIPSNNFTVKIRRVGGAFGGKAITQCGFARNPALVAANKLKRPVSVVLHRNDDVLITGKRHPVKCQYKVAFSADGKIEAVYFTSFVDAGWSTDNSVWVSNVIGSLATTCFKIPIFRSQVHVLKTNKQSNTAFRGYGQPQVYFIMDAIVNHVAQELGMNFEEVKELNFARVGDIAWAGSAIRNDGMLECWQECKRLAEWEKVQREVEQFNNTSPHIKRGVAMATTRFGMPHAGPLEAGSALVQICYDGAVSVSIGGVEMGQGLNVKIQQCASRALGLPIERINLLEVGSDKTINAPVTGGSQGADIHGKAVQKCCEKLLEGLKPFLEKANGDWNTAVFQAYCNKVQLQASEFITIEREQHGLHGHDPCYYTSGACCVLAELDTLTGEHKLLAVDIVMDCGESLNPAIDIGQIEGGFMQGYGLMTCEQLVYNEKGRLLTDTAYKYKIPTVQMVPDKFRVKLLDGISTYPEQIYRSKGVGEPPLMLGSAVHTALLKAIIAKRNPTKPLIFDAPFTAKQLYKHSNEE</sequence>
<evidence type="ECO:0000256" key="3">
    <source>
        <dbReference type="ARBA" id="ARBA00022505"/>
    </source>
</evidence>
<dbReference type="Pfam" id="PF00941">
    <property type="entry name" value="FAD_binding_5"/>
    <property type="match status" value="1"/>
</dbReference>
<dbReference type="FunFam" id="1.10.150.120:FF:000008">
    <property type="entry name" value="Probable aldehyde oxidase gad-3"/>
    <property type="match status" value="1"/>
</dbReference>
<dbReference type="InterPro" id="IPR016208">
    <property type="entry name" value="Ald_Oxase/xanthine_DH-like"/>
</dbReference>
<dbReference type="SUPFAM" id="SSF56176">
    <property type="entry name" value="FAD-binding/transporter-associated domain-like"/>
    <property type="match status" value="1"/>
</dbReference>
<dbReference type="PANTHER" id="PTHR11908">
    <property type="entry name" value="XANTHINE DEHYDROGENASE"/>
    <property type="match status" value="1"/>
</dbReference>
<dbReference type="InterPro" id="IPR002888">
    <property type="entry name" value="2Fe-2S-bd"/>
</dbReference>
<feature type="domain" description="2Fe-2S ferredoxin-type" evidence="14">
    <location>
        <begin position="4"/>
        <end position="91"/>
    </location>
</feature>
<dbReference type="SUPFAM" id="SSF56003">
    <property type="entry name" value="Molybdenum cofactor-binding domain"/>
    <property type="match status" value="1"/>
</dbReference>
<dbReference type="InterPro" id="IPR016169">
    <property type="entry name" value="FAD-bd_PCMH_sub2"/>
</dbReference>
<dbReference type="GO" id="GO:0005506">
    <property type="term" value="F:iron ion binding"/>
    <property type="evidence" value="ECO:0007669"/>
    <property type="project" value="InterPro"/>
</dbReference>
<feature type="binding site" evidence="13">
    <location>
        <position position="114"/>
    </location>
    <ligand>
        <name>[2Fe-2S] cluster</name>
        <dbReference type="ChEBI" id="CHEBI:190135"/>
        <label>2</label>
    </ligand>
</feature>
<evidence type="ECO:0000256" key="10">
    <source>
        <dbReference type="ARBA" id="ARBA00034078"/>
    </source>
</evidence>
<dbReference type="InterPro" id="IPR001041">
    <property type="entry name" value="2Fe-2S_ferredoxin-type"/>
</dbReference>
<dbReference type="Gene3D" id="3.30.43.10">
    <property type="entry name" value="Uridine Diphospho-n-acetylenolpyruvylglucosamine Reductase, domain 2"/>
    <property type="match status" value="1"/>
</dbReference>
<dbReference type="Pfam" id="PF01799">
    <property type="entry name" value="Fer2_2"/>
    <property type="match status" value="1"/>
</dbReference>
<dbReference type="GO" id="GO:0016491">
    <property type="term" value="F:oxidoreductase activity"/>
    <property type="evidence" value="ECO:0007669"/>
    <property type="project" value="UniProtKB-KW"/>
</dbReference>
<reference evidence="17" key="1">
    <citation type="submission" date="2024-02" db="UniProtKB">
        <authorList>
            <consortium name="WormBaseParasite"/>
        </authorList>
    </citation>
    <scope>IDENTIFICATION</scope>
</reference>
<dbReference type="Pfam" id="PF01315">
    <property type="entry name" value="Ald_Xan_dh_C"/>
    <property type="match status" value="1"/>
</dbReference>
<dbReference type="Gene3D" id="3.30.390.50">
    <property type="entry name" value="CO dehydrogenase flavoprotein, C-terminal domain"/>
    <property type="match status" value="1"/>
</dbReference>
<feature type="binding site" evidence="13">
    <location>
        <position position="743"/>
    </location>
    <ligand>
        <name>Mo-molybdopterin</name>
        <dbReference type="ChEBI" id="CHEBI:71302"/>
    </ligand>
    <ligandPart>
        <name>Mo</name>
        <dbReference type="ChEBI" id="CHEBI:28685"/>
    </ligandPart>
</feature>
<dbReference type="Gene3D" id="3.30.365.10">
    <property type="entry name" value="Aldehyde oxidase/xanthine dehydrogenase, molybdopterin binding domain"/>
    <property type="match status" value="4"/>
</dbReference>
<feature type="binding site" evidence="13">
    <location>
        <position position="1055"/>
    </location>
    <ligand>
        <name>Mo-molybdopterin</name>
        <dbReference type="ChEBI" id="CHEBI:71302"/>
    </ligand>
    <ligandPart>
        <name>Mo</name>
        <dbReference type="ChEBI" id="CHEBI:28685"/>
    </ligandPart>
</feature>
<evidence type="ECO:0000259" key="15">
    <source>
        <dbReference type="PROSITE" id="PS51387"/>
    </source>
</evidence>
<evidence type="ECO:0000313" key="17">
    <source>
        <dbReference type="WBParaSite" id="MBELARI_LOCUS8951"/>
    </source>
</evidence>
<evidence type="ECO:0000256" key="11">
    <source>
        <dbReference type="PIRSR" id="PIRSR000127-1"/>
    </source>
</evidence>
<comment type="cofactor">
    <cofactor evidence="13">
        <name>Mo-molybdopterin</name>
        <dbReference type="ChEBI" id="CHEBI:71302"/>
    </cofactor>
    <text evidence="13">Binds 1 Mo-molybdopterin (Mo-MPT) cofactor per subunit.</text>
</comment>
<dbReference type="InterPro" id="IPR000674">
    <property type="entry name" value="Ald_Oxase/Xan_DH_a/b"/>
</dbReference>
<evidence type="ECO:0000259" key="14">
    <source>
        <dbReference type="PROSITE" id="PS51085"/>
    </source>
</evidence>
<evidence type="ECO:0000256" key="8">
    <source>
        <dbReference type="ARBA" id="ARBA00023014"/>
    </source>
</evidence>
<dbReference type="SUPFAM" id="SSF55447">
    <property type="entry name" value="CO dehydrogenase flavoprotein C-terminal domain-like"/>
    <property type="match status" value="1"/>
</dbReference>
<dbReference type="Gene3D" id="1.10.150.120">
    <property type="entry name" value="[2Fe-2S]-binding domain"/>
    <property type="match status" value="1"/>
</dbReference>
<dbReference type="PROSITE" id="PS51387">
    <property type="entry name" value="FAD_PCMH"/>
    <property type="match status" value="1"/>
</dbReference>
<dbReference type="PROSITE" id="PS00197">
    <property type="entry name" value="2FE2S_FER_1"/>
    <property type="match status" value="1"/>
</dbReference>
<comment type="similarity">
    <text evidence="2">Belongs to the xanthine dehydrogenase family.</text>
</comment>
<dbReference type="PIRSF" id="PIRSF000127">
    <property type="entry name" value="Xanthine_DH"/>
    <property type="match status" value="1"/>
</dbReference>
<keyword evidence="12" id="KW-0285">Flavoprotein</keyword>
<dbReference type="PROSITE" id="PS51085">
    <property type="entry name" value="2FE2S_FER_2"/>
    <property type="match status" value="1"/>
</dbReference>
<keyword evidence="16" id="KW-1185">Reference proteome</keyword>
<keyword evidence="4 13" id="KW-0001">2Fe-2S</keyword>
<dbReference type="InterPro" id="IPR016167">
    <property type="entry name" value="FAD-bd_PCMH_sub1"/>
</dbReference>
<keyword evidence="9" id="KW-0520">NAD</keyword>
<name>A0AAF3FQC2_9BILA</name>
<dbReference type="GO" id="GO:0071949">
    <property type="term" value="F:FAD binding"/>
    <property type="evidence" value="ECO:0007669"/>
    <property type="project" value="InterPro"/>
</dbReference>
<keyword evidence="6" id="KW-0560">Oxidoreductase</keyword>
<evidence type="ECO:0000256" key="13">
    <source>
        <dbReference type="PIRSR" id="PIRSR000127-3"/>
    </source>
</evidence>
<evidence type="ECO:0000256" key="7">
    <source>
        <dbReference type="ARBA" id="ARBA00023004"/>
    </source>
</evidence>
<feature type="binding site" evidence="13">
    <location>
        <position position="889"/>
    </location>
    <ligand>
        <name>Mo-molybdopterin</name>
        <dbReference type="ChEBI" id="CHEBI:71302"/>
    </ligand>
    <ligandPart>
        <name>Mo</name>
        <dbReference type="ChEBI" id="CHEBI:28685"/>
    </ligandPart>
</feature>
<dbReference type="CDD" id="cd00207">
    <property type="entry name" value="fer2"/>
    <property type="match status" value="1"/>
</dbReference>
<keyword evidence="8 13" id="KW-0411">Iron-sulfur</keyword>
<dbReference type="InterPro" id="IPR036010">
    <property type="entry name" value="2Fe-2S_ferredoxin-like_sf"/>
</dbReference>
<feature type="binding site" evidence="13">
    <location>
        <position position="51"/>
    </location>
    <ligand>
        <name>[2Fe-2S] cluster</name>
        <dbReference type="ChEBI" id="CHEBI:190135"/>
        <label>1</label>
    </ligand>
</feature>
<comment type="cofactor">
    <cofactor evidence="1 12">
        <name>FAD</name>
        <dbReference type="ChEBI" id="CHEBI:57692"/>
    </cofactor>
</comment>
<dbReference type="InterPro" id="IPR008274">
    <property type="entry name" value="AldOxase/xan_DH_MoCoBD1"/>
</dbReference>
<dbReference type="InterPro" id="IPR036856">
    <property type="entry name" value="Ald_Oxase/Xan_DH_a/b_sf"/>
</dbReference>
<feature type="active site" description="Proton acceptor" evidence="11">
    <location>
        <position position="1234"/>
    </location>
</feature>
<organism evidence="16 17">
    <name type="scientific">Mesorhabditis belari</name>
    <dbReference type="NCBI Taxonomy" id="2138241"/>
    <lineage>
        <taxon>Eukaryota</taxon>
        <taxon>Metazoa</taxon>
        <taxon>Ecdysozoa</taxon>
        <taxon>Nematoda</taxon>
        <taxon>Chromadorea</taxon>
        <taxon>Rhabditida</taxon>
        <taxon>Rhabditina</taxon>
        <taxon>Rhabditomorpha</taxon>
        <taxon>Rhabditoidea</taxon>
        <taxon>Rhabditidae</taxon>
        <taxon>Mesorhabditinae</taxon>
        <taxon>Mesorhabditis</taxon>
    </lineage>
</organism>
<feature type="binding site" evidence="13">
    <location>
        <position position="43"/>
    </location>
    <ligand>
        <name>[2Fe-2S] cluster</name>
        <dbReference type="ChEBI" id="CHEBI:190135"/>
        <label>1</label>
    </ligand>
</feature>
<feature type="binding site" evidence="13">
    <location>
        <position position="148"/>
    </location>
    <ligand>
        <name>[2Fe-2S] cluster</name>
        <dbReference type="ChEBI" id="CHEBI:190135"/>
        <label>2</label>
    </ligand>
</feature>
<dbReference type="InterPro" id="IPR046867">
    <property type="entry name" value="AldOxase/xan_DH_MoCoBD2"/>
</dbReference>
<feature type="binding site" evidence="13">
    <location>
        <position position="111"/>
    </location>
    <ligand>
        <name>[2Fe-2S] cluster</name>
        <dbReference type="ChEBI" id="CHEBI:190135"/>
        <label>2</label>
    </ligand>
</feature>
<feature type="domain" description="FAD-binding PCMH-type" evidence="15">
    <location>
        <begin position="225"/>
        <end position="404"/>
    </location>
</feature>
<dbReference type="Gene3D" id="3.30.465.10">
    <property type="match status" value="1"/>
</dbReference>
<accession>A0AAF3FQC2</accession>
<dbReference type="InterPro" id="IPR016166">
    <property type="entry name" value="FAD-bd_PCMH"/>
</dbReference>
<proteinExistence type="inferred from homology"/>
<evidence type="ECO:0000256" key="6">
    <source>
        <dbReference type="ARBA" id="ARBA00023002"/>
    </source>
</evidence>
<feature type="binding site" evidence="13">
    <location>
        <position position="774"/>
    </location>
    <ligand>
        <name>Mo-molybdopterin</name>
        <dbReference type="ChEBI" id="CHEBI:71302"/>
    </ligand>
    <ligandPart>
        <name>Mo</name>
        <dbReference type="ChEBI" id="CHEBI:28685"/>
    </ligandPart>
</feature>